<dbReference type="AlphaFoldDB" id="A0A1I4TR18"/>
<gene>
    <name evidence="2" type="ORF">SAMN05216217_11575</name>
</gene>
<evidence type="ECO:0000259" key="1">
    <source>
        <dbReference type="Pfam" id="PF01636"/>
    </source>
</evidence>
<dbReference type="Gene3D" id="3.90.1200.10">
    <property type="match status" value="1"/>
</dbReference>
<dbReference type="Proteomes" id="UP000243629">
    <property type="component" value="Unassembled WGS sequence"/>
</dbReference>
<dbReference type="Pfam" id="PF13671">
    <property type="entry name" value="AAA_33"/>
    <property type="match status" value="1"/>
</dbReference>
<dbReference type="InterPro" id="IPR052732">
    <property type="entry name" value="Cell-binding_unc_protein"/>
</dbReference>
<protein>
    <recommendedName>
        <fullName evidence="1">Aminoglycoside phosphotransferase domain-containing protein</fullName>
    </recommendedName>
</protein>
<dbReference type="InterPro" id="IPR002575">
    <property type="entry name" value="Aminoglycoside_PTrfase"/>
</dbReference>
<dbReference type="SUPFAM" id="SSF52540">
    <property type="entry name" value="P-loop containing nucleoside triphosphate hydrolases"/>
    <property type="match status" value="1"/>
</dbReference>
<evidence type="ECO:0000313" key="3">
    <source>
        <dbReference type="Proteomes" id="UP000243629"/>
    </source>
</evidence>
<name>A0A1I4TR18_9GAMM</name>
<accession>A0A1I4TR18</accession>
<dbReference type="STRING" id="1720063.SAMN05216217_11575"/>
<dbReference type="InterPro" id="IPR011009">
    <property type="entry name" value="Kinase-like_dom_sf"/>
</dbReference>
<dbReference type="Pfam" id="PF01636">
    <property type="entry name" value="APH"/>
    <property type="match status" value="1"/>
</dbReference>
<feature type="domain" description="Aminoglycoside phosphotransferase" evidence="1">
    <location>
        <begin position="126"/>
        <end position="283"/>
    </location>
</feature>
<dbReference type="OrthoDB" id="9810277at2"/>
<sequence>MNQTFVSALQNPELFPHPVSGFELIETHISWVLLTGDFVYKIKKPVNFGFLDYSTLEQRAHFCKEELRLNQRLAPDLYLAVIPVYGSAESPSLKPDGQPIEYMVKTRQFRQQDLLGNLQRDGLLQNWHIDQLAERLAAFHADIQTVAADAPQGLPEQVHAPVTQNFEQIRQLINQPDQLSRLQTLENWANTTFDRLHAQLQQRRDSGFIRECHGDIYLDNVTLVDGQVTLFDCIEFNEDFRWIDTMSDVAFMVMDLRDRQLDRLANRFLNRYLEITGDYAGLAVLDYYIAYRAMVRAKVALLRLTQPIDEAGRLEVMQRYTGYISLAMACCTRNKPLGLIMHGVSGSGKSTLGLQLVEQLGCVRLRSDIERQRLFADHKESDRYSAQAGDAVYQLLGRLSQLVLDAGRNLLIDATHLQQRQRQLAREQITASSGIALILHCHAPLEQLEQRIQQRQQQGEDPSEADIDILHKQLAALQPLVSDEQAISLDANQPLVNLLQEIGKRRDAACVTSNSTEK</sequence>
<reference evidence="3" key="1">
    <citation type="submission" date="2016-10" db="EMBL/GenBank/DDBJ databases">
        <authorList>
            <person name="Varghese N."/>
            <person name="Submissions S."/>
        </authorList>
    </citation>
    <scope>NUCLEOTIDE SEQUENCE [LARGE SCALE GENOMIC DNA]</scope>
    <source>
        <strain evidence="3">DSM 24213</strain>
    </source>
</reference>
<organism evidence="2 3">
    <name type="scientific">Halopseudomonas yangmingensis</name>
    <dbReference type="NCBI Taxonomy" id="1720063"/>
    <lineage>
        <taxon>Bacteria</taxon>
        <taxon>Pseudomonadati</taxon>
        <taxon>Pseudomonadota</taxon>
        <taxon>Gammaproteobacteria</taxon>
        <taxon>Pseudomonadales</taxon>
        <taxon>Pseudomonadaceae</taxon>
        <taxon>Halopseudomonas</taxon>
    </lineage>
</organism>
<dbReference type="SUPFAM" id="SSF56112">
    <property type="entry name" value="Protein kinase-like (PK-like)"/>
    <property type="match status" value="1"/>
</dbReference>
<evidence type="ECO:0000313" key="2">
    <source>
        <dbReference type="EMBL" id="SFM78977.1"/>
    </source>
</evidence>
<dbReference type="InterPro" id="IPR027417">
    <property type="entry name" value="P-loop_NTPase"/>
</dbReference>
<dbReference type="PANTHER" id="PTHR43883:SF1">
    <property type="entry name" value="GLUCONOKINASE"/>
    <property type="match status" value="1"/>
</dbReference>
<keyword evidence="3" id="KW-1185">Reference proteome</keyword>
<dbReference type="RefSeq" id="WP_093477962.1">
    <property type="nucleotide sequence ID" value="NZ_FOUI01000015.1"/>
</dbReference>
<dbReference type="EMBL" id="FOUI01000015">
    <property type="protein sequence ID" value="SFM78977.1"/>
    <property type="molecule type" value="Genomic_DNA"/>
</dbReference>
<dbReference type="Gene3D" id="3.40.50.300">
    <property type="entry name" value="P-loop containing nucleotide triphosphate hydrolases"/>
    <property type="match status" value="1"/>
</dbReference>
<proteinExistence type="predicted"/>
<dbReference type="PANTHER" id="PTHR43883">
    <property type="entry name" value="SLR0207 PROTEIN"/>
    <property type="match status" value="1"/>
</dbReference>